<dbReference type="STRING" id="1391654.AKJ09_00995"/>
<dbReference type="Proteomes" id="UP000064967">
    <property type="component" value="Chromosome"/>
</dbReference>
<evidence type="ECO:0000313" key="3">
    <source>
        <dbReference type="Proteomes" id="UP000064967"/>
    </source>
</evidence>
<keyword evidence="2" id="KW-0575">Peroxidase</keyword>
<feature type="region of interest" description="Disordered" evidence="1">
    <location>
        <begin position="1"/>
        <end position="64"/>
    </location>
</feature>
<keyword evidence="2" id="KW-0560">Oxidoreductase</keyword>
<dbReference type="KEGG" id="llu:AKJ09_00995"/>
<dbReference type="EMBL" id="CP012333">
    <property type="protein sequence ID" value="AKU94331.1"/>
    <property type="molecule type" value="Genomic_DNA"/>
</dbReference>
<keyword evidence="3" id="KW-1185">Reference proteome</keyword>
<dbReference type="InterPro" id="IPR011048">
    <property type="entry name" value="Haem_d1_sf"/>
</dbReference>
<sequence length="475" mass="48858">MAGCSSGVFPGSSGFDTSNPDGPPDNVPPGTEIGEPAMPPKGPQPQFGRTVTQADAPPPLSGGTLVVTEEGIAVAADPDRDQVYVVGLEAQSVKKVVLQKHDEPGRVVMDDAGRAHVVLRSGGGVATIDVATGTLLARRNVCPAPRGIAFDKSRARLLVACADGQLAALPPAPDGAKTLLATLERDLRDIVVLGDRIFVSKFRSASVVELNAAGVLQSPMPLLDAAEATPTLAWRMIAPSASAPSSPDASTPGATKPIVLHQLASLAPLSTQPGGYGDSSGSDPDTDVCQVHKSTTSVLDVSGEKIFFLPTNLVLPVDVAVVSSGYAVIAAGNGHTPSLPQVYVMPESVFTADGFCSVPTKVMVPGQATSVAAYRDSFVVQSREPASLFLAGQGARFHSTTRVARTPATPSSTRTRVQVSRALRATVKAATTGTCGSSTTSERVVRLRCTARSPGRRPITGMARSPTSAISATTS</sequence>
<feature type="region of interest" description="Disordered" evidence="1">
    <location>
        <begin position="452"/>
        <end position="475"/>
    </location>
</feature>
<dbReference type="GO" id="GO:0004601">
    <property type="term" value="F:peroxidase activity"/>
    <property type="evidence" value="ECO:0007669"/>
    <property type="project" value="UniProtKB-KW"/>
</dbReference>
<dbReference type="Gene3D" id="2.130.10.10">
    <property type="entry name" value="YVTN repeat-like/Quinoprotein amine dehydrogenase"/>
    <property type="match status" value="1"/>
</dbReference>
<protein>
    <submittedName>
        <fullName evidence="2">Cytochrome c551 peroxidase</fullName>
    </submittedName>
</protein>
<dbReference type="AlphaFoldDB" id="A0A0K1PLR2"/>
<dbReference type="InterPro" id="IPR015943">
    <property type="entry name" value="WD40/YVTN_repeat-like_dom_sf"/>
</dbReference>
<feature type="compositionally biased region" description="Polar residues" evidence="1">
    <location>
        <begin position="465"/>
        <end position="475"/>
    </location>
</feature>
<gene>
    <name evidence="2" type="ORF">AKJ09_00995</name>
</gene>
<proteinExistence type="predicted"/>
<accession>A0A0K1PLR2</accession>
<evidence type="ECO:0000313" key="2">
    <source>
        <dbReference type="EMBL" id="AKU94331.1"/>
    </source>
</evidence>
<evidence type="ECO:0000256" key="1">
    <source>
        <dbReference type="SAM" id="MobiDB-lite"/>
    </source>
</evidence>
<dbReference type="SUPFAM" id="SSF51004">
    <property type="entry name" value="C-terminal (heme d1) domain of cytochrome cd1-nitrite reductase"/>
    <property type="match status" value="1"/>
</dbReference>
<organism evidence="2 3">
    <name type="scientific">Labilithrix luteola</name>
    <dbReference type="NCBI Taxonomy" id="1391654"/>
    <lineage>
        <taxon>Bacteria</taxon>
        <taxon>Pseudomonadati</taxon>
        <taxon>Myxococcota</taxon>
        <taxon>Polyangia</taxon>
        <taxon>Polyangiales</taxon>
        <taxon>Labilitrichaceae</taxon>
        <taxon>Labilithrix</taxon>
    </lineage>
</organism>
<reference evidence="2 3" key="1">
    <citation type="submission" date="2015-08" db="EMBL/GenBank/DDBJ databases">
        <authorList>
            <person name="Babu N.S."/>
            <person name="Beckwith C.J."/>
            <person name="Beseler K.G."/>
            <person name="Brison A."/>
            <person name="Carone J.V."/>
            <person name="Caskin T.P."/>
            <person name="Diamond M."/>
            <person name="Durham M.E."/>
            <person name="Foxe J.M."/>
            <person name="Go M."/>
            <person name="Henderson B.A."/>
            <person name="Jones I.B."/>
            <person name="McGettigan J.A."/>
            <person name="Micheletti S.J."/>
            <person name="Nasrallah M.E."/>
            <person name="Ortiz D."/>
            <person name="Piller C.R."/>
            <person name="Privatt S.R."/>
            <person name="Schneider S.L."/>
            <person name="Sharp S."/>
            <person name="Smith T.C."/>
            <person name="Stanton J.D."/>
            <person name="Ullery H.E."/>
            <person name="Wilson R.J."/>
            <person name="Serrano M.G."/>
            <person name="Buck G."/>
            <person name="Lee V."/>
            <person name="Wang Y."/>
            <person name="Carvalho R."/>
            <person name="Voegtly L."/>
            <person name="Shi R."/>
            <person name="Duckworth R."/>
            <person name="Johnson A."/>
            <person name="Loviza R."/>
            <person name="Walstead R."/>
            <person name="Shah Z."/>
            <person name="Kiflezghi M."/>
            <person name="Wade K."/>
            <person name="Ball S.L."/>
            <person name="Bradley K.W."/>
            <person name="Asai D.J."/>
            <person name="Bowman C.A."/>
            <person name="Russell D.A."/>
            <person name="Pope W.H."/>
            <person name="Jacobs-Sera D."/>
            <person name="Hendrix R.W."/>
            <person name="Hatfull G.F."/>
        </authorList>
    </citation>
    <scope>NUCLEOTIDE SEQUENCE [LARGE SCALE GENOMIC DNA]</scope>
    <source>
        <strain evidence="2 3">DSM 27648</strain>
    </source>
</reference>
<name>A0A0K1PLR2_9BACT</name>